<dbReference type="GO" id="GO:0008757">
    <property type="term" value="F:S-adenosylmethionine-dependent methyltransferase activity"/>
    <property type="evidence" value="ECO:0007669"/>
    <property type="project" value="InterPro"/>
</dbReference>
<dbReference type="CDD" id="cd02440">
    <property type="entry name" value="AdoMet_MTases"/>
    <property type="match status" value="1"/>
</dbReference>
<dbReference type="PANTHER" id="PTHR42912">
    <property type="entry name" value="METHYLTRANSFERASE"/>
    <property type="match status" value="1"/>
</dbReference>
<proteinExistence type="predicted"/>
<dbReference type="InterPro" id="IPR013216">
    <property type="entry name" value="Methyltransf_11"/>
</dbReference>
<dbReference type="EMBL" id="CP000584">
    <property type="protein sequence ID" value="ABO95800.1"/>
    <property type="molecule type" value="Genomic_DNA"/>
</dbReference>
<name>A4RW17_OSTLU</name>
<accession>A4RW17</accession>
<dbReference type="AlphaFoldDB" id="A4RW17"/>
<dbReference type="InterPro" id="IPR029063">
    <property type="entry name" value="SAM-dependent_MTases_sf"/>
</dbReference>
<dbReference type="Gramene" id="ABO95800">
    <property type="protein sequence ID" value="ABO95800"/>
    <property type="gene ID" value="OSTLU_31180"/>
</dbReference>
<feature type="domain" description="Methyltransferase type 11" evidence="1">
    <location>
        <begin position="1"/>
        <end position="68"/>
    </location>
</feature>
<dbReference type="eggNOG" id="KOG4300">
    <property type="taxonomic scope" value="Eukaryota"/>
</dbReference>
<dbReference type="OMA" id="TCGCHLN"/>
<evidence type="ECO:0000313" key="2">
    <source>
        <dbReference type="EMBL" id="ABO95800.1"/>
    </source>
</evidence>
<dbReference type="SUPFAM" id="SSF53335">
    <property type="entry name" value="S-adenosyl-L-methionine-dependent methyltransferases"/>
    <property type="match status" value="1"/>
</dbReference>
<dbReference type="Proteomes" id="UP000001568">
    <property type="component" value="Chromosome 4"/>
</dbReference>
<sequence length="133" mass="14399">MLARAKARAETLALGEKARFEEADATALPFDDGSFDVVVDTFSLCVIEDPSAALREVRRVLRSKGRAVLIEHSKSDVGALGAYQDLTSAPVKRMSKGCVWNQDVESLVRQSGMRVVKTQRALLGLLVVVEAAP</sequence>
<dbReference type="RefSeq" id="XP_001417507.1">
    <property type="nucleotide sequence ID" value="XM_001417470.1"/>
</dbReference>
<organism evidence="2 3">
    <name type="scientific">Ostreococcus lucimarinus (strain CCE9901)</name>
    <dbReference type="NCBI Taxonomy" id="436017"/>
    <lineage>
        <taxon>Eukaryota</taxon>
        <taxon>Viridiplantae</taxon>
        <taxon>Chlorophyta</taxon>
        <taxon>Mamiellophyceae</taxon>
        <taxon>Mamiellales</taxon>
        <taxon>Bathycoccaceae</taxon>
        <taxon>Ostreococcus</taxon>
    </lineage>
</organism>
<protein>
    <recommendedName>
        <fullName evidence="1">Methyltransferase type 11 domain-containing protein</fullName>
    </recommendedName>
</protein>
<dbReference type="Pfam" id="PF08241">
    <property type="entry name" value="Methyltransf_11"/>
    <property type="match status" value="1"/>
</dbReference>
<keyword evidence="3" id="KW-1185">Reference proteome</keyword>
<gene>
    <name evidence="2" type="ORF">OSTLU_31180</name>
</gene>
<dbReference type="InterPro" id="IPR050508">
    <property type="entry name" value="Methyltransf_Superfamily"/>
</dbReference>
<dbReference type="STRING" id="436017.A4RW17"/>
<dbReference type="HOGENOM" id="CLU_1931586_0_0_1"/>
<dbReference type="KEGG" id="olu:OSTLU_31180"/>
<evidence type="ECO:0000259" key="1">
    <source>
        <dbReference type="Pfam" id="PF08241"/>
    </source>
</evidence>
<dbReference type="GeneID" id="5001364"/>
<dbReference type="OrthoDB" id="416496at2759"/>
<reference evidence="2 3" key="1">
    <citation type="journal article" date="2007" name="Proc. Natl. Acad. Sci. U.S.A.">
        <title>The tiny eukaryote Ostreococcus provides genomic insights into the paradox of plankton speciation.</title>
        <authorList>
            <person name="Palenik B."/>
            <person name="Grimwood J."/>
            <person name="Aerts A."/>
            <person name="Rouze P."/>
            <person name="Salamov A."/>
            <person name="Putnam N."/>
            <person name="Dupont C."/>
            <person name="Jorgensen R."/>
            <person name="Derelle E."/>
            <person name="Rombauts S."/>
            <person name="Zhou K."/>
            <person name="Otillar R."/>
            <person name="Merchant S.S."/>
            <person name="Podell S."/>
            <person name="Gaasterland T."/>
            <person name="Napoli C."/>
            <person name="Gendler K."/>
            <person name="Manuell A."/>
            <person name="Tai V."/>
            <person name="Vallon O."/>
            <person name="Piganeau G."/>
            <person name="Jancek S."/>
            <person name="Heijde M."/>
            <person name="Jabbari K."/>
            <person name="Bowler C."/>
            <person name="Lohr M."/>
            <person name="Robbens S."/>
            <person name="Werner G."/>
            <person name="Dubchak I."/>
            <person name="Pazour G.J."/>
            <person name="Ren Q."/>
            <person name="Paulsen I."/>
            <person name="Delwiche C."/>
            <person name="Schmutz J."/>
            <person name="Rokhsar D."/>
            <person name="Van de Peer Y."/>
            <person name="Moreau H."/>
            <person name="Grigoriev I.V."/>
        </authorList>
    </citation>
    <scope>NUCLEOTIDE SEQUENCE [LARGE SCALE GENOMIC DNA]</scope>
    <source>
        <strain evidence="2 3">CCE9901</strain>
    </source>
</reference>
<dbReference type="PANTHER" id="PTHR42912:SF96">
    <property type="entry name" value="METHYLTRANSFERASE DOMAIN-CONTAINING PROTEIN"/>
    <property type="match status" value="1"/>
</dbReference>
<evidence type="ECO:0000313" key="3">
    <source>
        <dbReference type="Proteomes" id="UP000001568"/>
    </source>
</evidence>
<dbReference type="Gene3D" id="3.40.50.150">
    <property type="entry name" value="Vaccinia Virus protein VP39"/>
    <property type="match status" value="1"/>
</dbReference>